<dbReference type="RefSeq" id="WP_130346290.1">
    <property type="nucleotide sequence ID" value="NZ_SGWQ01000008.1"/>
</dbReference>
<dbReference type="OrthoDB" id="5500002at2"/>
<dbReference type="PANTHER" id="PTHR46696:SF1">
    <property type="entry name" value="CYTOCHROME P450 YJIB-RELATED"/>
    <property type="match status" value="1"/>
</dbReference>
<keyword evidence="3 7" id="KW-0479">Metal-binding</keyword>
<organism evidence="8 9">
    <name type="scientific">Herbihabitans rhizosphaerae</name>
    <dbReference type="NCBI Taxonomy" id="1872711"/>
    <lineage>
        <taxon>Bacteria</taxon>
        <taxon>Bacillati</taxon>
        <taxon>Actinomycetota</taxon>
        <taxon>Actinomycetes</taxon>
        <taxon>Pseudonocardiales</taxon>
        <taxon>Pseudonocardiaceae</taxon>
        <taxon>Herbihabitans</taxon>
    </lineage>
</organism>
<dbReference type="Proteomes" id="UP000294257">
    <property type="component" value="Unassembled WGS sequence"/>
</dbReference>
<dbReference type="Pfam" id="PF00067">
    <property type="entry name" value="p450"/>
    <property type="match status" value="1"/>
</dbReference>
<protein>
    <submittedName>
        <fullName evidence="8">Cytochrome P450</fullName>
    </submittedName>
</protein>
<evidence type="ECO:0000256" key="6">
    <source>
        <dbReference type="ARBA" id="ARBA00023033"/>
    </source>
</evidence>
<sequence length="397" mass="43714">MKRLGPELVHDTHEAHRALRADGGVHEVVLPNGLRSWIVTGYELARAVLADGRLSKDRDRTIELVQRHQTDGESTAQARTPLSAHMLNADPPDHTRLRKLVGKEFTTRRMEGLRERVREITGELLDDMDRHDEVDLLPAFAFPLPITVICELLGVPLSDRETFREWSTTLVSSVPPAQVQEAAVAMAGYFTELIAHKRANPDDALLSGLVRVSEDGDRLSEGELVSMMFLLLVAGHETTVNLIGNGVLALLRHPDQFAALRADPSLLPGAVEELLRYDSPVNLTTLRYTTEPITLEGQRIPADDLVVVALTSANRDADRFAEADRLDVTRAAAGHLAFGHGIHHCVGAPLARMEGEIAIGALLERFPKITLAAEPDELRRRASSLMHGLEALPVRLR</sequence>
<keyword evidence="2 7" id="KW-0349">Heme</keyword>
<dbReference type="InterPro" id="IPR017972">
    <property type="entry name" value="Cyt_P450_CS"/>
</dbReference>
<dbReference type="CDD" id="cd11029">
    <property type="entry name" value="CYP107-like"/>
    <property type="match status" value="1"/>
</dbReference>
<evidence type="ECO:0000256" key="1">
    <source>
        <dbReference type="ARBA" id="ARBA00010617"/>
    </source>
</evidence>
<keyword evidence="5 7" id="KW-0408">Iron</keyword>
<dbReference type="InterPro" id="IPR036396">
    <property type="entry name" value="Cyt_P450_sf"/>
</dbReference>
<dbReference type="GO" id="GO:0005506">
    <property type="term" value="F:iron ion binding"/>
    <property type="evidence" value="ECO:0007669"/>
    <property type="project" value="InterPro"/>
</dbReference>
<dbReference type="FunFam" id="1.10.630.10:FF:000018">
    <property type="entry name" value="Cytochrome P450 monooxygenase"/>
    <property type="match status" value="1"/>
</dbReference>
<comment type="caution">
    <text evidence="8">The sequence shown here is derived from an EMBL/GenBank/DDBJ whole genome shotgun (WGS) entry which is preliminary data.</text>
</comment>
<reference evidence="8 9" key="1">
    <citation type="submission" date="2019-02" db="EMBL/GenBank/DDBJ databases">
        <title>Genomic Encyclopedia of Type Strains, Phase IV (KMG-IV): sequencing the most valuable type-strain genomes for metagenomic binning, comparative biology and taxonomic classification.</title>
        <authorList>
            <person name="Goeker M."/>
        </authorList>
    </citation>
    <scope>NUCLEOTIDE SEQUENCE [LARGE SCALE GENOMIC DNA]</scope>
    <source>
        <strain evidence="8 9">DSM 101727</strain>
    </source>
</reference>
<dbReference type="AlphaFoldDB" id="A0A4Q7KHT2"/>
<dbReference type="PRINTS" id="PR00359">
    <property type="entry name" value="BP450"/>
</dbReference>
<dbReference type="InterPro" id="IPR002397">
    <property type="entry name" value="Cyt_P450_B"/>
</dbReference>
<evidence type="ECO:0000256" key="3">
    <source>
        <dbReference type="ARBA" id="ARBA00022723"/>
    </source>
</evidence>
<dbReference type="PANTHER" id="PTHR46696">
    <property type="entry name" value="P450, PUTATIVE (EUROFUNG)-RELATED"/>
    <property type="match status" value="1"/>
</dbReference>
<dbReference type="GO" id="GO:0004497">
    <property type="term" value="F:monooxygenase activity"/>
    <property type="evidence" value="ECO:0007669"/>
    <property type="project" value="UniProtKB-KW"/>
</dbReference>
<dbReference type="SUPFAM" id="SSF48264">
    <property type="entry name" value="Cytochrome P450"/>
    <property type="match status" value="1"/>
</dbReference>
<dbReference type="Gene3D" id="1.10.630.10">
    <property type="entry name" value="Cytochrome P450"/>
    <property type="match status" value="1"/>
</dbReference>
<evidence type="ECO:0000256" key="2">
    <source>
        <dbReference type="ARBA" id="ARBA00022617"/>
    </source>
</evidence>
<evidence type="ECO:0000313" key="8">
    <source>
        <dbReference type="EMBL" id="RZS34853.1"/>
    </source>
</evidence>
<dbReference type="PROSITE" id="PS00086">
    <property type="entry name" value="CYTOCHROME_P450"/>
    <property type="match status" value="1"/>
</dbReference>
<keyword evidence="4 7" id="KW-0560">Oxidoreductase</keyword>
<keyword evidence="9" id="KW-1185">Reference proteome</keyword>
<gene>
    <name evidence="8" type="ORF">EV193_108203</name>
</gene>
<keyword evidence="6 7" id="KW-0503">Monooxygenase</keyword>
<dbReference type="EMBL" id="SGWQ01000008">
    <property type="protein sequence ID" value="RZS34853.1"/>
    <property type="molecule type" value="Genomic_DNA"/>
</dbReference>
<evidence type="ECO:0000313" key="9">
    <source>
        <dbReference type="Proteomes" id="UP000294257"/>
    </source>
</evidence>
<comment type="similarity">
    <text evidence="1 7">Belongs to the cytochrome P450 family.</text>
</comment>
<evidence type="ECO:0000256" key="4">
    <source>
        <dbReference type="ARBA" id="ARBA00023002"/>
    </source>
</evidence>
<proteinExistence type="inferred from homology"/>
<dbReference type="InterPro" id="IPR001128">
    <property type="entry name" value="Cyt_P450"/>
</dbReference>
<dbReference type="GO" id="GO:0020037">
    <property type="term" value="F:heme binding"/>
    <property type="evidence" value="ECO:0007669"/>
    <property type="project" value="InterPro"/>
</dbReference>
<accession>A0A4Q7KHT2</accession>
<dbReference type="GO" id="GO:0016705">
    <property type="term" value="F:oxidoreductase activity, acting on paired donors, with incorporation or reduction of molecular oxygen"/>
    <property type="evidence" value="ECO:0007669"/>
    <property type="project" value="InterPro"/>
</dbReference>
<evidence type="ECO:0000256" key="7">
    <source>
        <dbReference type="RuleBase" id="RU000461"/>
    </source>
</evidence>
<name>A0A4Q7KHT2_9PSEU</name>
<evidence type="ECO:0000256" key="5">
    <source>
        <dbReference type="ARBA" id="ARBA00023004"/>
    </source>
</evidence>